<evidence type="ECO:0000313" key="2">
    <source>
        <dbReference type="Proteomes" id="UP000283666"/>
    </source>
</evidence>
<organism evidence="1 2">
    <name type="scientific">Neisseria meningitidis</name>
    <dbReference type="NCBI Taxonomy" id="487"/>
    <lineage>
        <taxon>Bacteria</taxon>
        <taxon>Pseudomonadati</taxon>
        <taxon>Pseudomonadota</taxon>
        <taxon>Betaproteobacteria</taxon>
        <taxon>Neisseriales</taxon>
        <taxon>Neisseriaceae</taxon>
        <taxon>Neisseria</taxon>
    </lineage>
</organism>
<gene>
    <name evidence="1" type="ORF">COH52_03565</name>
</gene>
<sequence length="31" mass="3763">MFVLLYNGCIKIYAHRLSRRFESLIFDNLET</sequence>
<proteinExistence type="predicted"/>
<evidence type="ECO:0000313" key="1">
    <source>
        <dbReference type="EMBL" id="RQK80151.1"/>
    </source>
</evidence>
<protein>
    <submittedName>
        <fullName evidence="1">Uncharacterized protein</fullName>
    </submittedName>
</protein>
<dbReference type="EMBL" id="NWZY01000006">
    <property type="protein sequence ID" value="RQK80151.1"/>
    <property type="molecule type" value="Genomic_DNA"/>
</dbReference>
<comment type="caution">
    <text evidence="1">The sequence shown here is derived from an EMBL/GenBank/DDBJ whole genome shotgun (WGS) entry which is preliminary data.</text>
</comment>
<name>A0A425B4C0_NEIME</name>
<reference evidence="1 2" key="1">
    <citation type="submission" date="2017-09" db="EMBL/GenBank/DDBJ databases">
        <title>Phenotypic and genotypic characterization of Colombian isolates of Neisseria meningitidis recovered from invasive disease.</title>
        <authorList>
            <person name="Duarte C."/>
            <person name="Gabastou J.M."/>
            <person name="Moreno J."/>
        </authorList>
    </citation>
    <scope>NUCLEOTIDE SEQUENCE [LARGE SCALE GENOMIC DNA]</scope>
    <source>
        <strain evidence="1 2">INS-Nm1012</strain>
    </source>
</reference>
<dbReference type="Proteomes" id="UP000283666">
    <property type="component" value="Unassembled WGS sequence"/>
</dbReference>
<dbReference type="AlphaFoldDB" id="A0A425B4C0"/>
<accession>A0A425B4C0</accession>